<organism evidence="1 2">
    <name type="scientific">Thalassiosira oceanica</name>
    <name type="common">Marine diatom</name>
    <dbReference type="NCBI Taxonomy" id="159749"/>
    <lineage>
        <taxon>Eukaryota</taxon>
        <taxon>Sar</taxon>
        <taxon>Stramenopiles</taxon>
        <taxon>Ochrophyta</taxon>
        <taxon>Bacillariophyta</taxon>
        <taxon>Coscinodiscophyceae</taxon>
        <taxon>Thalassiosirophycidae</taxon>
        <taxon>Thalassiosirales</taxon>
        <taxon>Thalassiosiraceae</taxon>
        <taxon>Thalassiosira</taxon>
    </lineage>
</organism>
<reference evidence="1 2" key="1">
    <citation type="journal article" date="2012" name="Genome Biol.">
        <title>Genome and low-iron response of an oceanic diatom adapted to chronic iron limitation.</title>
        <authorList>
            <person name="Lommer M."/>
            <person name="Specht M."/>
            <person name="Roy A.S."/>
            <person name="Kraemer L."/>
            <person name="Andreson R."/>
            <person name="Gutowska M.A."/>
            <person name="Wolf J."/>
            <person name="Bergner S.V."/>
            <person name="Schilhabel M.B."/>
            <person name="Klostermeier U.C."/>
            <person name="Beiko R.G."/>
            <person name="Rosenstiel P."/>
            <person name="Hippler M."/>
            <person name="Laroche J."/>
        </authorList>
    </citation>
    <scope>NUCLEOTIDE SEQUENCE [LARGE SCALE GENOMIC DNA]</scope>
    <source>
        <strain evidence="1 2">CCMP1005</strain>
    </source>
</reference>
<sequence>MILIRLHSIDPTALCQSGVGGSIESAIRFGPFFTPLSLTQKCPNSIFFRKDAAQVSYPYINPKSSGRLNGAFGLSAWYGSALAIGSIGRSLCCVNNKSEVEIPEHFLLWAAFVQEDSIGAGRSRQGRRTVKTRATATAGGMELAVLAVETPPVPTPRLPVLEHQPPVCPRQWASATAREPVHASCFRSPGRRPPESGPACVATVTAIHLSVRRGLRNAGIG</sequence>
<proteinExistence type="predicted"/>
<evidence type="ECO:0000313" key="2">
    <source>
        <dbReference type="Proteomes" id="UP000266841"/>
    </source>
</evidence>
<comment type="caution">
    <text evidence="1">The sequence shown here is derived from an EMBL/GenBank/DDBJ whole genome shotgun (WGS) entry which is preliminary data.</text>
</comment>
<name>K0RAA9_THAOC</name>
<dbReference type="AlphaFoldDB" id="K0RAA9"/>
<dbReference type="EMBL" id="AGNL01048098">
    <property type="protein sequence ID" value="EJK45966.1"/>
    <property type="molecule type" value="Genomic_DNA"/>
</dbReference>
<protein>
    <submittedName>
        <fullName evidence="1">Uncharacterized protein</fullName>
    </submittedName>
</protein>
<dbReference type="Proteomes" id="UP000266841">
    <property type="component" value="Unassembled WGS sequence"/>
</dbReference>
<keyword evidence="2" id="KW-1185">Reference proteome</keyword>
<accession>K0RAA9</accession>
<evidence type="ECO:0000313" key="1">
    <source>
        <dbReference type="EMBL" id="EJK45966.1"/>
    </source>
</evidence>
<gene>
    <name evidence="1" type="ORF">THAOC_35389</name>
</gene>